<name>A0A1Y2A811_9FUNG</name>
<dbReference type="Proteomes" id="UP000193920">
    <property type="component" value="Unassembled WGS sequence"/>
</dbReference>
<evidence type="ECO:0000313" key="1">
    <source>
        <dbReference type="EMBL" id="ORY18656.1"/>
    </source>
</evidence>
<dbReference type="AlphaFoldDB" id="A0A1Y2A811"/>
<reference evidence="1 2" key="1">
    <citation type="submission" date="2016-08" db="EMBL/GenBank/DDBJ databases">
        <title>A Parts List for Fungal Cellulosomes Revealed by Comparative Genomics.</title>
        <authorList>
            <consortium name="DOE Joint Genome Institute"/>
            <person name="Haitjema C.H."/>
            <person name="Gilmore S.P."/>
            <person name="Henske J.K."/>
            <person name="Solomon K.V."/>
            <person name="De Groot R."/>
            <person name="Kuo A."/>
            <person name="Mondo S.J."/>
            <person name="Salamov A.A."/>
            <person name="Labutti K."/>
            <person name="Zhao Z."/>
            <person name="Chiniquy J."/>
            <person name="Barry K."/>
            <person name="Brewer H.M."/>
            <person name="Purvine S.O."/>
            <person name="Wright A.T."/>
            <person name="Boxma B."/>
            <person name="Van Alen T."/>
            <person name="Hackstein J.H."/>
            <person name="Baker S.E."/>
            <person name="Grigoriev I.V."/>
            <person name="O'Malley M.A."/>
        </authorList>
    </citation>
    <scope>NUCLEOTIDE SEQUENCE [LARGE SCALE GENOMIC DNA]</scope>
    <source>
        <strain evidence="1 2">G1</strain>
    </source>
</reference>
<protein>
    <submittedName>
        <fullName evidence="1">Uncharacterized protein</fullName>
    </submittedName>
</protein>
<keyword evidence="2" id="KW-1185">Reference proteome</keyword>
<sequence>MSGNNNSYYLVNKANMYAITNSDNMTLYYCNNEKVACEEVIEPGYYIVNKEIVFKCRMNGLVNQCSKFKIEENECTEDTIGKLYSATQSSIISLCLNVEGTIKSFVDLNKANSGDYIVSRGEDNIFGLVNYGLLRVEDKKITLDAEYNNGLKYVFVNKLKNYRVMVKGETCPMTGSPNILDRMNILEFMCSKGLCTMQ</sequence>
<dbReference type="EMBL" id="MCOG01000318">
    <property type="protein sequence ID" value="ORY18656.1"/>
    <property type="molecule type" value="Genomic_DNA"/>
</dbReference>
<gene>
    <name evidence="1" type="ORF">LY90DRAFT_517384</name>
</gene>
<evidence type="ECO:0000313" key="2">
    <source>
        <dbReference type="Proteomes" id="UP000193920"/>
    </source>
</evidence>
<comment type="caution">
    <text evidence="1">The sequence shown here is derived from an EMBL/GenBank/DDBJ whole genome shotgun (WGS) entry which is preliminary data.</text>
</comment>
<organism evidence="1 2">
    <name type="scientific">Neocallimastix californiae</name>
    <dbReference type="NCBI Taxonomy" id="1754190"/>
    <lineage>
        <taxon>Eukaryota</taxon>
        <taxon>Fungi</taxon>
        <taxon>Fungi incertae sedis</taxon>
        <taxon>Chytridiomycota</taxon>
        <taxon>Chytridiomycota incertae sedis</taxon>
        <taxon>Neocallimastigomycetes</taxon>
        <taxon>Neocallimastigales</taxon>
        <taxon>Neocallimastigaceae</taxon>
        <taxon>Neocallimastix</taxon>
    </lineage>
</organism>
<proteinExistence type="predicted"/>
<accession>A0A1Y2A811</accession>